<keyword evidence="2" id="KW-1185">Reference proteome</keyword>
<gene>
    <name evidence="1" type="ORF">HP552_16325</name>
</gene>
<dbReference type="RefSeq" id="WP_175396486.1">
    <property type="nucleotide sequence ID" value="NZ_JABMCB010000187.1"/>
</dbReference>
<dbReference type="Proteomes" id="UP000526125">
    <property type="component" value="Unassembled WGS sequence"/>
</dbReference>
<reference evidence="1 2" key="1">
    <citation type="submission" date="2020-05" db="EMBL/GenBank/DDBJ databases">
        <title>Genome Sequencing of Type Strains.</title>
        <authorList>
            <person name="Lemaire J.F."/>
            <person name="Inderbitzin P."/>
            <person name="Gregorio O.A."/>
            <person name="Collins S.B."/>
            <person name="Wespe N."/>
            <person name="Knight-Connoni V."/>
        </authorList>
    </citation>
    <scope>NUCLEOTIDE SEQUENCE [LARGE SCALE GENOMIC DNA]</scope>
    <source>
        <strain evidence="1 2">LMG 21957</strain>
    </source>
</reference>
<proteinExistence type="predicted"/>
<dbReference type="AlphaFoldDB" id="A0A7Y6EWH8"/>
<protein>
    <submittedName>
        <fullName evidence="1">Uncharacterized protein</fullName>
    </submittedName>
</protein>
<accession>A0A7Y6EWH8</accession>
<comment type="caution">
    <text evidence="1">The sequence shown here is derived from an EMBL/GenBank/DDBJ whole genome shotgun (WGS) entry which is preliminary data.</text>
</comment>
<evidence type="ECO:0000313" key="2">
    <source>
        <dbReference type="Proteomes" id="UP000526125"/>
    </source>
</evidence>
<name>A0A7Y6EWH8_9BACL</name>
<sequence length="96" mass="11004">MTYSQRLTQASASDIAYLEYQIGAVEEELKQADGDRISYESELTQLRSSLMDHANSFRDAAKEQNLVHQLAEVQTRMVTIRTRLVQLQDELEKLAD</sequence>
<dbReference type="EMBL" id="JABMCB010000187">
    <property type="protein sequence ID" value="NUU76793.1"/>
    <property type="molecule type" value="Genomic_DNA"/>
</dbReference>
<organism evidence="1 2">
    <name type="scientific">Paenibacillus xylanilyticus</name>
    <dbReference type="NCBI Taxonomy" id="248903"/>
    <lineage>
        <taxon>Bacteria</taxon>
        <taxon>Bacillati</taxon>
        <taxon>Bacillota</taxon>
        <taxon>Bacilli</taxon>
        <taxon>Bacillales</taxon>
        <taxon>Paenibacillaceae</taxon>
        <taxon>Paenibacillus</taxon>
    </lineage>
</organism>
<evidence type="ECO:0000313" key="1">
    <source>
        <dbReference type="EMBL" id="NUU76793.1"/>
    </source>
</evidence>